<feature type="transmembrane region" description="Helical" evidence="12">
    <location>
        <begin position="405"/>
        <end position="425"/>
    </location>
</feature>
<evidence type="ECO:0000313" key="13">
    <source>
        <dbReference type="Ensembl" id="ENSSTUP00000049831.1"/>
    </source>
</evidence>
<feature type="transmembrane region" description="Helical" evidence="12">
    <location>
        <begin position="481"/>
        <end position="502"/>
    </location>
</feature>
<dbReference type="PROSITE" id="PS50283">
    <property type="entry name" value="NA_SOLUT_SYMP_3"/>
    <property type="match status" value="1"/>
</dbReference>
<feature type="transmembrane region" description="Helical" evidence="12">
    <location>
        <begin position="153"/>
        <end position="172"/>
    </location>
</feature>
<evidence type="ECO:0000256" key="9">
    <source>
        <dbReference type="ARBA" id="ARBA00023136"/>
    </source>
</evidence>
<evidence type="ECO:0000256" key="3">
    <source>
        <dbReference type="ARBA" id="ARBA00022448"/>
    </source>
</evidence>
<feature type="transmembrane region" description="Helical" evidence="12">
    <location>
        <begin position="243"/>
        <end position="268"/>
    </location>
</feature>
<dbReference type="Pfam" id="PF00474">
    <property type="entry name" value="SSF"/>
    <property type="match status" value="2"/>
</dbReference>
<evidence type="ECO:0000256" key="6">
    <source>
        <dbReference type="ARBA" id="ARBA00022989"/>
    </source>
</evidence>
<organism evidence="13 14">
    <name type="scientific">Salmo trutta</name>
    <name type="common">Brown trout</name>
    <dbReference type="NCBI Taxonomy" id="8032"/>
    <lineage>
        <taxon>Eukaryota</taxon>
        <taxon>Metazoa</taxon>
        <taxon>Chordata</taxon>
        <taxon>Craniata</taxon>
        <taxon>Vertebrata</taxon>
        <taxon>Euteleostomi</taxon>
        <taxon>Actinopterygii</taxon>
        <taxon>Neopterygii</taxon>
        <taxon>Teleostei</taxon>
        <taxon>Protacanthopterygii</taxon>
        <taxon>Salmoniformes</taxon>
        <taxon>Salmonidae</taxon>
        <taxon>Salmoninae</taxon>
        <taxon>Salmo</taxon>
    </lineage>
</organism>
<evidence type="ECO:0000256" key="2">
    <source>
        <dbReference type="ARBA" id="ARBA00006434"/>
    </source>
</evidence>
<evidence type="ECO:0000256" key="11">
    <source>
        <dbReference type="RuleBase" id="RU362091"/>
    </source>
</evidence>
<feature type="transmembrane region" description="Helical" evidence="12">
    <location>
        <begin position="87"/>
        <end position="110"/>
    </location>
</feature>
<dbReference type="GO" id="GO:0005886">
    <property type="term" value="C:plasma membrane"/>
    <property type="evidence" value="ECO:0007669"/>
    <property type="project" value="UniProtKB-SubCell"/>
</dbReference>
<comment type="subcellular location">
    <subcellularLocation>
        <location evidence="1">Cell membrane</location>
        <topology evidence="1">Multi-pass membrane protein</topology>
    </subcellularLocation>
</comment>
<proteinExistence type="inferred from homology"/>
<dbReference type="Ensembl" id="ENSSTUT00000052101.1">
    <property type="protein sequence ID" value="ENSSTUP00000049831.1"/>
    <property type="gene ID" value="ENSSTUG00000020686.1"/>
</dbReference>
<dbReference type="GO" id="GO:0070062">
    <property type="term" value="C:extracellular exosome"/>
    <property type="evidence" value="ECO:0007669"/>
    <property type="project" value="TreeGrafter"/>
</dbReference>
<feature type="transmembrane region" description="Helical" evidence="12">
    <location>
        <begin position="346"/>
        <end position="366"/>
    </location>
</feature>
<dbReference type="GO" id="GO:0005343">
    <property type="term" value="F:organic acid:sodium symporter activity"/>
    <property type="evidence" value="ECO:0007669"/>
    <property type="project" value="TreeGrafter"/>
</dbReference>
<dbReference type="AlphaFoldDB" id="A0A673ZUU2"/>
<feature type="transmembrane region" description="Helical" evidence="12">
    <location>
        <begin position="372"/>
        <end position="393"/>
    </location>
</feature>
<dbReference type="Proteomes" id="UP000472277">
    <property type="component" value="Chromosome 16"/>
</dbReference>
<evidence type="ECO:0000256" key="10">
    <source>
        <dbReference type="ARBA" id="ARBA00023201"/>
    </source>
</evidence>
<evidence type="ECO:0000256" key="5">
    <source>
        <dbReference type="ARBA" id="ARBA00022692"/>
    </source>
</evidence>
<evidence type="ECO:0000256" key="12">
    <source>
        <dbReference type="SAM" id="Phobius"/>
    </source>
</evidence>
<protein>
    <submittedName>
        <fullName evidence="13">Solute carrier family 5 member 8, like</fullName>
    </submittedName>
</protein>
<comment type="similarity">
    <text evidence="2 11">Belongs to the sodium:solute symporter (SSF) (TC 2.A.21) family.</text>
</comment>
<dbReference type="InterPro" id="IPR038377">
    <property type="entry name" value="Na/Glc_symporter_sf"/>
</dbReference>
<reference evidence="13" key="1">
    <citation type="submission" date="2025-08" db="UniProtKB">
        <authorList>
            <consortium name="Ensembl"/>
        </authorList>
    </citation>
    <scope>IDENTIFICATION</scope>
</reference>
<keyword evidence="4" id="KW-1003">Cell membrane</keyword>
<accession>A0A673ZUU2</accession>
<keyword evidence="6 12" id="KW-1133">Transmembrane helix</keyword>
<reference evidence="13" key="2">
    <citation type="submission" date="2025-09" db="UniProtKB">
        <authorList>
            <consortium name="Ensembl"/>
        </authorList>
    </citation>
    <scope>IDENTIFICATION</scope>
</reference>
<dbReference type="GeneTree" id="ENSGT00940000165906"/>
<gene>
    <name evidence="13" type="primary">LOC115150998</name>
</gene>
<dbReference type="InterPro" id="IPR051163">
    <property type="entry name" value="Sodium:Solute_Symporter_SSF"/>
</dbReference>
<dbReference type="InterPro" id="IPR001734">
    <property type="entry name" value="Na/solute_symporter"/>
</dbReference>
<keyword evidence="14" id="KW-1185">Reference proteome</keyword>
<evidence type="ECO:0000256" key="8">
    <source>
        <dbReference type="ARBA" id="ARBA00023065"/>
    </source>
</evidence>
<name>A0A673ZUU2_SALTR</name>
<feature type="transmembrane region" description="Helical" evidence="12">
    <location>
        <begin position="17"/>
        <end position="36"/>
    </location>
</feature>
<evidence type="ECO:0000313" key="14">
    <source>
        <dbReference type="Proteomes" id="UP000472277"/>
    </source>
</evidence>
<dbReference type="PANTHER" id="PTHR42985">
    <property type="entry name" value="SODIUM-COUPLED MONOCARBOXYLATE TRANSPORTER"/>
    <property type="match status" value="1"/>
</dbReference>
<dbReference type="Gene3D" id="1.20.1730.10">
    <property type="entry name" value="Sodium/glucose cotransporter"/>
    <property type="match status" value="2"/>
</dbReference>
<feature type="transmembrane region" description="Helical" evidence="12">
    <location>
        <begin position="203"/>
        <end position="222"/>
    </location>
</feature>
<dbReference type="PANTHER" id="PTHR42985:SF25">
    <property type="entry name" value="SODIUM-COUPLED MONOCARBOXYLATE TRANSPORTER 1"/>
    <property type="match status" value="1"/>
</dbReference>
<keyword evidence="5 12" id="KW-0812">Transmembrane</keyword>
<sequence>MTIGTGGPVASFSVWDYVVFVGTVLGAAGIGLFQAIRGRKNNNSGEFLLGGRQMTAVPVAMSLTASFMSGITVIGTPAEAYRFGTDYWIFAISYAIMSIITAEIFVPLFYRLGITSTYEYLEMRYGILYIPSPDSMLYCCSQGGLKAVIWTDVFQMVIMLAGFVAVIARGAVIQGGLGKIWDDCYQGGRLSAFDFDPDPLKRHTFWTIVVGGSIMWVSIYSINQSQVQRYISCKTLTQAKLSLYGNIIGLWLTVSLAVFSGLTMYSIYKDCDPFTNGDVGAVDQLLPYLVMDTLAAYPGVPGLFVSAAYSGTLSTVSSSINALVAVTVEDFVRPVCKNLTDKQVSWINMGLSVFFGFLCIGMAAIASLMGSILQAALSIFGMISGPLLGLYVLGILLPYALQGGLTGLIVGLVITLWVGIGAQIYPPLADKTNPLPISVAGCNRTQDLNYTTLAPWTRAVTLTPLPDDRPALADSWYSLSYLYFCLLGTLVTVTVGLVVSAITGEDTSFSANPNSIVHVMSYV</sequence>
<evidence type="ECO:0000256" key="4">
    <source>
        <dbReference type="ARBA" id="ARBA00022475"/>
    </source>
</evidence>
<keyword evidence="3" id="KW-0813">Transport</keyword>
<keyword evidence="8" id="KW-0406">Ion transport</keyword>
<evidence type="ECO:0000256" key="1">
    <source>
        <dbReference type="ARBA" id="ARBA00004651"/>
    </source>
</evidence>
<keyword evidence="10" id="KW-0739">Sodium transport</keyword>
<keyword evidence="9 12" id="KW-0472">Membrane</keyword>
<evidence type="ECO:0000256" key="7">
    <source>
        <dbReference type="ARBA" id="ARBA00023053"/>
    </source>
</evidence>
<dbReference type="GO" id="GO:0015730">
    <property type="term" value="P:propanoate transmembrane transport"/>
    <property type="evidence" value="ECO:0007669"/>
    <property type="project" value="TreeGrafter"/>
</dbReference>
<feature type="transmembrane region" description="Helical" evidence="12">
    <location>
        <begin position="56"/>
        <end position="75"/>
    </location>
</feature>
<keyword evidence="7" id="KW-0915">Sodium</keyword>